<evidence type="ECO:0000313" key="9">
    <source>
        <dbReference type="EMBL" id="PMD51965.1"/>
    </source>
</evidence>
<dbReference type="FunFam" id="2.60.40.200:FF:000007">
    <property type="entry name" value="Cell surface Cu-only superoxide dismutase 5"/>
    <property type="match status" value="1"/>
</dbReference>
<keyword evidence="8" id="KW-0732">Signal</keyword>
<evidence type="ECO:0000256" key="7">
    <source>
        <dbReference type="ARBA" id="ARBA00049204"/>
    </source>
</evidence>
<dbReference type="OrthoDB" id="159229at2759"/>
<gene>
    <name evidence="9" type="ORF">K444DRAFT_248601</name>
</gene>
<name>A0A2J6SMI0_9HELO</name>
<dbReference type="AlphaFoldDB" id="A0A2J6SMI0"/>
<dbReference type="InterPro" id="IPR036423">
    <property type="entry name" value="SOD-like_Cu/Zn_dom_sf"/>
</dbReference>
<comment type="subcellular location">
    <subcellularLocation>
        <location evidence="1">Cell envelope</location>
    </subcellularLocation>
    <subcellularLocation>
        <location evidence="2">Secreted</location>
    </subcellularLocation>
</comment>
<evidence type="ECO:0000256" key="4">
    <source>
        <dbReference type="ARBA" id="ARBA00012682"/>
    </source>
</evidence>
<feature type="signal peptide" evidence="8">
    <location>
        <begin position="1"/>
        <end position="20"/>
    </location>
</feature>
<evidence type="ECO:0000256" key="5">
    <source>
        <dbReference type="ARBA" id="ARBA00022525"/>
    </source>
</evidence>
<evidence type="ECO:0000256" key="6">
    <source>
        <dbReference type="ARBA" id="ARBA00022862"/>
    </source>
</evidence>
<evidence type="ECO:0000313" key="10">
    <source>
        <dbReference type="Proteomes" id="UP000235371"/>
    </source>
</evidence>
<proteinExistence type="inferred from homology"/>
<dbReference type="EC" id="1.15.1.1" evidence="4"/>
<dbReference type="Gene3D" id="2.60.40.200">
    <property type="entry name" value="Superoxide dismutase, copper/zinc binding domain"/>
    <property type="match status" value="1"/>
</dbReference>
<dbReference type="PANTHER" id="PTHR20910">
    <property type="entry name" value="AGAP001623-PA"/>
    <property type="match status" value="1"/>
</dbReference>
<feature type="chain" id="PRO_5014337194" description="superoxide dismutase" evidence="8">
    <location>
        <begin position="21"/>
        <end position="249"/>
    </location>
</feature>
<comment type="catalytic activity">
    <reaction evidence="7">
        <text>2 superoxide + 2 H(+) = H2O2 + O2</text>
        <dbReference type="Rhea" id="RHEA:20696"/>
        <dbReference type="ChEBI" id="CHEBI:15378"/>
        <dbReference type="ChEBI" id="CHEBI:15379"/>
        <dbReference type="ChEBI" id="CHEBI:16240"/>
        <dbReference type="ChEBI" id="CHEBI:18421"/>
        <dbReference type="EC" id="1.15.1.1"/>
    </reaction>
</comment>
<reference evidence="9 10" key="1">
    <citation type="submission" date="2016-04" db="EMBL/GenBank/DDBJ databases">
        <title>A degradative enzymes factory behind the ericoid mycorrhizal symbiosis.</title>
        <authorList>
            <consortium name="DOE Joint Genome Institute"/>
            <person name="Martino E."/>
            <person name="Morin E."/>
            <person name="Grelet G."/>
            <person name="Kuo A."/>
            <person name="Kohler A."/>
            <person name="Daghino S."/>
            <person name="Barry K."/>
            <person name="Choi C."/>
            <person name="Cichocki N."/>
            <person name="Clum A."/>
            <person name="Copeland A."/>
            <person name="Hainaut M."/>
            <person name="Haridas S."/>
            <person name="Labutti K."/>
            <person name="Lindquist E."/>
            <person name="Lipzen A."/>
            <person name="Khouja H.-R."/>
            <person name="Murat C."/>
            <person name="Ohm R."/>
            <person name="Olson A."/>
            <person name="Spatafora J."/>
            <person name="Veneault-Fourrey C."/>
            <person name="Henrissat B."/>
            <person name="Grigoriev I."/>
            <person name="Martin F."/>
            <person name="Perotto S."/>
        </authorList>
    </citation>
    <scope>NUCLEOTIDE SEQUENCE [LARGE SCALE GENOMIC DNA]</scope>
    <source>
        <strain evidence="9 10">E</strain>
    </source>
</reference>
<dbReference type="STRING" id="1095630.A0A2J6SMI0"/>
<dbReference type="EMBL" id="KZ613912">
    <property type="protein sequence ID" value="PMD51965.1"/>
    <property type="molecule type" value="Genomic_DNA"/>
</dbReference>
<dbReference type="InterPro" id="IPR053257">
    <property type="entry name" value="Cu-only_SOD"/>
</dbReference>
<evidence type="ECO:0000256" key="2">
    <source>
        <dbReference type="ARBA" id="ARBA00004613"/>
    </source>
</evidence>
<protein>
    <recommendedName>
        <fullName evidence="4">superoxide dismutase</fullName>
        <ecNumber evidence="4">1.15.1.1</ecNumber>
    </recommendedName>
</protein>
<evidence type="ECO:0000256" key="1">
    <source>
        <dbReference type="ARBA" id="ARBA00004196"/>
    </source>
</evidence>
<dbReference type="SUPFAM" id="SSF49329">
    <property type="entry name" value="Cu,Zn superoxide dismutase-like"/>
    <property type="match status" value="1"/>
</dbReference>
<evidence type="ECO:0000256" key="8">
    <source>
        <dbReference type="SAM" id="SignalP"/>
    </source>
</evidence>
<organism evidence="9 10">
    <name type="scientific">Hyaloscypha bicolor E</name>
    <dbReference type="NCBI Taxonomy" id="1095630"/>
    <lineage>
        <taxon>Eukaryota</taxon>
        <taxon>Fungi</taxon>
        <taxon>Dikarya</taxon>
        <taxon>Ascomycota</taxon>
        <taxon>Pezizomycotina</taxon>
        <taxon>Leotiomycetes</taxon>
        <taxon>Helotiales</taxon>
        <taxon>Hyaloscyphaceae</taxon>
        <taxon>Hyaloscypha</taxon>
        <taxon>Hyaloscypha bicolor</taxon>
    </lineage>
</organism>
<evidence type="ECO:0000256" key="3">
    <source>
        <dbReference type="ARBA" id="ARBA00010457"/>
    </source>
</evidence>
<dbReference type="GO" id="GO:0005576">
    <property type="term" value="C:extracellular region"/>
    <property type="evidence" value="ECO:0007669"/>
    <property type="project" value="UniProtKB-SubCell"/>
</dbReference>
<keyword evidence="10" id="KW-1185">Reference proteome</keyword>
<sequence length="249" mass="26071">MRSATILSALMAALLGLVPAQSTDVPVTGILGNASIVENNPPGIIYTATFPTTQFFNPNDPRGNVKGSVSAVANSNGIGVAFSVDFSNFPTSGGPFVYHLHAFPVSADGNCTNTQAHLDPYERGETPTCDSKLPQTCQVGDLSGKHGKINTTEVGDHYTANYVDNYPSTFPGIGSFFGNRSLVIHFANKTRITCANFTMAGKSVGGTGQNATYTASPTTSAPAQFTGDGTRNAVSMLTLLTITGLAFFW</sequence>
<dbReference type="PANTHER" id="PTHR20910:SF1">
    <property type="entry name" value="SUPEROXIDE DISMUTASE COPPER_ZINC BINDING DOMAIN-CONTAINING PROTEIN"/>
    <property type="match status" value="1"/>
</dbReference>
<dbReference type="GO" id="GO:0004784">
    <property type="term" value="F:superoxide dismutase activity"/>
    <property type="evidence" value="ECO:0007669"/>
    <property type="project" value="UniProtKB-EC"/>
</dbReference>
<comment type="similarity">
    <text evidence="3">Belongs to the Cu-Zn superoxide dismutase family.</text>
</comment>
<dbReference type="RefSeq" id="XP_024728869.1">
    <property type="nucleotide sequence ID" value="XM_024871328.1"/>
</dbReference>
<dbReference type="Proteomes" id="UP000235371">
    <property type="component" value="Unassembled WGS sequence"/>
</dbReference>
<dbReference type="GeneID" id="36579410"/>
<dbReference type="InParanoid" id="A0A2J6SMI0"/>
<keyword evidence="5" id="KW-0964">Secreted</keyword>
<accession>A0A2J6SMI0</accession>
<keyword evidence="6" id="KW-0049">Antioxidant</keyword>
<dbReference type="GO" id="GO:0046872">
    <property type="term" value="F:metal ion binding"/>
    <property type="evidence" value="ECO:0007669"/>
    <property type="project" value="InterPro"/>
</dbReference>